<keyword evidence="3" id="KW-0378">Hydrolase</keyword>
<dbReference type="eggNOG" id="COG0791">
    <property type="taxonomic scope" value="Bacteria"/>
</dbReference>
<evidence type="ECO:0000256" key="5">
    <source>
        <dbReference type="SAM" id="Coils"/>
    </source>
</evidence>
<dbReference type="Gene3D" id="3.90.1720.10">
    <property type="entry name" value="endopeptidase domain like (from Nostoc punctiforme)"/>
    <property type="match status" value="1"/>
</dbReference>
<dbReference type="Pfam" id="PF00877">
    <property type="entry name" value="NLPC_P60"/>
    <property type="match status" value="1"/>
</dbReference>
<evidence type="ECO:0000313" key="9">
    <source>
        <dbReference type="Proteomes" id="UP000011740"/>
    </source>
</evidence>
<feature type="coiled-coil region" evidence="5">
    <location>
        <begin position="159"/>
        <end position="193"/>
    </location>
</feature>
<dbReference type="PANTHER" id="PTHR47359">
    <property type="entry name" value="PEPTIDOGLYCAN DL-ENDOPEPTIDASE CWLO"/>
    <property type="match status" value="1"/>
</dbReference>
<dbReference type="STRING" id="1223523.H340_15241"/>
<dbReference type="InterPro" id="IPR038765">
    <property type="entry name" value="Papain-like_cys_pep_sf"/>
</dbReference>
<feature type="domain" description="NlpC/P60" evidence="7">
    <location>
        <begin position="245"/>
        <end position="360"/>
    </location>
</feature>
<name>M3C6P9_STRM1</name>
<feature type="coiled-coil region" evidence="5">
    <location>
        <begin position="71"/>
        <end position="105"/>
    </location>
</feature>
<comment type="caution">
    <text evidence="8">The sequence shown here is derived from an EMBL/GenBank/DDBJ whole genome shotgun (WGS) entry which is preliminary data.</text>
</comment>
<keyword evidence="4" id="KW-0788">Thiol protease</keyword>
<comment type="similarity">
    <text evidence="1">Belongs to the peptidase C40 family.</text>
</comment>
<evidence type="ECO:0000259" key="7">
    <source>
        <dbReference type="PROSITE" id="PS51935"/>
    </source>
</evidence>
<evidence type="ECO:0000256" key="2">
    <source>
        <dbReference type="ARBA" id="ARBA00022670"/>
    </source>
</evidence>
<dbReference type="EMBL" id="AORZ01000043">
    <property type="protein sequence ID" value="EME99640.1"/>
    <property type="molecule type" value="Genomic_DNA"/>
</dbReference>
<gene>
    <name evidence="8" type="ORF">H340_15241</name>
</gene>
<evidence type="ECO:0000256" key="3">
    <source>
        <dbReference type="ARBA" id="ARBA00022801"/>
    </source>
</evidence>
<keyword evidence="5" id="KW-0175">Coiled coil</keyword>
<dbReference type="Proteomes" id="UP000011740">
    <property type="component" value="Unassembled WGS sequence"/>
</dbReference>
<reference evidence="8 9" key="1">
    <citation type="journal article" date="2013" name="Genome Announc.">
        <title>Whole-Genome Shotgun Assembly and Analysis of the Genome of Streptomyces mobaraensis DSM 40847, a Strain for Industrial Production of Microbial Transglutaminase.</title>
        <authorList>
            <person name="Yang H."/>
            <person name="He T."/>
            <person name="Wu W."/>
            <person name="Zhu W."/>
            <person name="Lu B."/>
            <person name="Sun W."/>
        </authorList>
    </citation>
    <scope>NUCLEOTIDE SEQUENCE [LARGE SCALE GENOMIC DNA]</scope>
    <source>
        <strain evidence="8 9">DSM 40847</strain>
    </source>
</reference>
<protein>
    <recommendedName>
        <fullName evidence="7">NlpC/P60 domain-containing protein</fullName>
    </recommendedName>
</protein>
<feature type="region of interest" description="Disordered" evidence="6">
    <location>
        <begin position="206"/>
        <end position="235"/>
    </location>
</feature>
<dbReference type="PATRIC" id="fig|1223523.3.peg.3121"/>
<dbReference type="InterPro" id="IPR051794">
    <property type="entry name" value="PG_Endopeptidase_C40"/>
</dbReference>
<dbReference type="PROSITE" id="PS51935">
    <property type="entry name" value="NLPC_P60"/>
    <property type="match status" value="1"/>
</dbReference>
<organism evidence="8 9">
    <name type="scientific">Streptomyces mobaraensis (strain ATCC 29032 / DSM 40847 / JCM 4168 / NBRC 13819 / NCIMB 11159 / IPCR 16-22)</name>
    <dbReference type="NCBI Taxonomy" id="1223523"/>
    <lineage>
        <taxon>Bacteria</taxon>
        <taxon>Bacillati</taxon>
        <taxon>Actinomycetota</taxon>
        <taxon>Actinomycetes</taxon>
        <taxon>Kitasatosporales</taxon>
        <taxon>Streptomycetaceae</taxon>
        <taxon>Streptomyces</taxon>
    </lineage>
</organism>
<proteinExistence type="inferred from homology"/>
<dbReference type="InterPro" id="IPR000064">
    <property type="entry name" value="NLP_P60_dom"/>
</dbReference>
<keyword evidence="2" id="KW-0645">Protease</keyword>
<dbReference type="GO" id="GO:0006508">
    <property type="term" value="P:proteolysis"/>
    <property type="evidence" value="ECO:0007669"/>
    <property type="project" value="UniProtKB-KW"/>
</dbReference>
<sequence length="360" mass="37959">MTATVASHRKPKHHPLLSGTARTAAGLALAGAATATVPAGTGHAAPQRTPDEVKAQVARYYRQAEVATERYNGAKERTDRARAVLDGLQDEAARRTERLNTARDALGSYATAQYRAGGIPSSVRLLLSSSPRHFLDRASMAERTGAREATEVARVREELRQVRQVRTTAEGKLRELEAERNTLARHRRTIEAKLAAARDLLRTLPPAARPADDGQDVTGAGHAAGRSAPTEAAPQPAAAAHVPATGRAAQAVAFAYGALGKPYVWGATGPSGYDCSGLTQAAWRAAGVSLPRTTYTQINSGHRVTRSRLAPGDLVFFYSGVSHVGLYIGDGKMIHAPHPGAPVSIAPVDSMPFAGAVRPA</sequence>
<evidence type="ECO:0000256" key="1">
    <source>
        <dbReference type="ARBA" id="ARBA00007074"/>
    </source>
</evidence>
<dbReference type="GO" id="GO:0008234">
    <property type="term" value="F:cysteine-type peptidase activity"/>
    <property type="evidence" value="ECO:0007669"/>
    <property type="project" value="UniProtKB-KW"/>
</dbReference>
<evidence type="ECO:0000313" key="8">
    <source>
        <dbReference type="EMBL" id="EME99640.1"/>
    </source>
</evidence>
<accession>M3C6P9</accession>
<evidence type="ECO:0000256" key="6">
    <source>
        <dbReference type="SAM" id="MobiDB-lite"/>
    </source>
</evidence>
<evidence type="ECO:0000256" key="4">
    <source>
        <dbReference type="ARBA" id="ARBA00022807"/>
    </source>
</evidence>
<dbReference type="PANTHER" id="PTHR47359:SF3">
    <property type="entry name" value="NLP_P60 DOMAIN-CONTAINING PROTEIN-RELATED"/>
    <property type="match status" value="1"/>
</dbReference>
<dbReference type="SUPFAM" id="SSF54001">
    <property type="entry name" value="Cysteine proteinases"/>
    <property type="match status" value="1"/>
</dbReference>
<dbReference type="AlphaFoldDB" id="M3C6P9"/>